<dbReference type="InterPro" id="IPR015943">
    <property type="entry name" value="WD40/YVTN_repeat-like_dom_sf"/>
</dbReference>
<dbReference type="Pfam" id="PF00400">
    <property type="entry name" value="WD40"/>
    <property type="match status" value="2"/>
</dbReference>
<organism evidence="2 3">
    <name type="scientific">Letharia lupina</name>
    <dbReference type="NCBI Taxonomy" id="560253"/>
    <lineage>
        <taxon>Eukaryota</taxon>
        <taxon>Fungi</taxon>
        <taxon>Dikarya</taxon>
        <taxon>Ascomycota</taxon>
        <taxon>Pezizomycotina</taxon>
        <taxon>Lecanoromycetes</taxon>
        <taxon>OSLEUM clade</taxon>
        <taxon>Lecanoromycetidae</taxon>
        <taxon>Lecanorales</taxon>
        <taxon>Lecanorineae</taxon>
        <taxon>Parmeliaceae</taxon>
        <taxon>Letharia</taxon>
    </lineage>
</organism>
<feature type="region of interest" description="Disordered" evidence="1">
    <location>
        <begin position="200"/>
        <end position="219"/>
    </location>
</feature>
<sequence length="442" mass="47350">MTSAADENHPSQPRLVGTTADLYQGSITETALKEATLLSEYPEAGLSPTKRSGTQNECNYFKSAQWSPDGTTILTSSADNTLRSFVLPADLLTPPHPQKLRPYALHLSPEPLYAATFHPSYSLHEPSTCLTLASPRALPIRLFSPFTADRILASYPLVSPTTEAWIAPHSLLFSPQEASTFFAGSESCVSVFDVNRAGDEPMTRMHTTPSRRGGAAGRGQGMKGIVSALGMSSEGMLAAGTYSRWVGLYDGFGRGGDAGVFSAGAEDEVERAGGITQVIWSVCGRYLCVVERASDGVGIWDIRGTGKRLAWLRGRNARTQQRLSVEVMGGEVWAGALDGVVRVWEGLGMAEGVRDPCWEFKAHEDTVSSTTLHPSGSVLATCSGQRHSFPSTREVEDFSDIEFDSDSSSPRSSSSASSLSSTSASSQRPPQATDNSLNLWAL</sequence>
<dbReference type="SUPFAM" id="SSF50978">
    <property type="entry name" value="WD40 repeat-like"/>
    <property type="match status" value="1"/>
</dbReference>
<name>A0A8H6FI96_9LECA</name>
<keyword evidence="3" id="KW-1185">Reference proteome</keyword>
<dbReference type="InterPro" id="IPR036322">
    <property type="entry name" value="WD40_repeat_dom_sf"/>
</dbReference>
<feature type="region of interest" description="Disordered" evidence="1">
    <location>
        <begin position="390"/>
        <end position="442"/>
    </location>
</feature>
<dbReference type="InterPro" id="IPR001680">
    <property type="entry name" value="WD40_rpt"/>
</dbReference>
<dbReference type="Proteomes" id="UP000593566">
    <property type="component" value="Unassembled WGS sequence"/>
</dbReference>
<dbReference type="PANTHER" id="PTHR13211">
    <property type="entry name" value="TELOMERASE CAJAL BODY PROTEIN 1"/>
    <property type="match status" value="1"/>
</dbReference>
<dbReference type="Gene3D" id="2.130.10.10">
    <property type="entry name" value="YVTN repeat-like/Quinoprotein amine dehydrogenase"/>
    <property type="match status" value="1"/>
</dbReference>
<comment type="caution">
    <text evidence="2">The sequence shown here is derived from an EMBL/GenBank/DDBJ whole genome shotgun (WGS) entry which is preliminary data.</text>
</comment>
<accession>A0A8H6FI96</accession>
<evidence type="ECO:0000313" key="3">
    <source>
        <dbReference type="Proteomes" id="UP000593566"/>
    </source>
</evidence>
<dbReference type="EMBL" id="JACCJB010000003">
    <property type="protein sequence ID" value="KAF6229030.1"/>
    <property type="molecule type" value="Genomic_DNA"/>
</dbReference>
<dbReference type="SMART" id="SM00320">
    <property type="entry name" value="WD40"/>
    <property type="match status" value="4"/>
</dbReference>
<proteinExistence type="predicted"/>
<reference evidence="2 3" key="1">
    <citation type="journal article" date="2020" name="Genomics">
        <title>Complete, high-quality genomes from long-read metagenomic sequencing of two wolf lichen thalli reveals enigmatic genome architecture.</title>
        <authorList>
            <person name="McKenzie S.K."/>
            <person name="Walston R.F."/>
            <person name="Allen J.L."/>
        </authorList>
    </citation>
    <scope>NUCLEOTIDE SEQUENCE [LARGE SCALE GENOMIC DNA]</scope>
    <source>
        <strain evidence="2">WasteWater1</strain>
    </source>
</reference>
<feature type="compositionally biased region" description="Low complexity" evidence="1">
    <location>
        <begin position="406"/>
        <end position="426"/>
    </location>
</feature>
<dbReference type="InterPro" id="IPR051150">
    <property type="entry name" value="SWT21/TCAB1_mRNA_Telomere"/>
</dbReference>
<dbReference type="AlphaFoldDB" id="A0A8H6FI96"/>
<dbReference type="GeneID" id="59335544"/>
<protein>
    <submittedName>
        <fullName evidence="2">Uncharacterized protein</fullName>
    </submittedName>
</protein>
<dbReference type="RefSeq" id="XP_037156672.1">
    <property type="nucleotide sequence ID" value="XM_037298037.1"/>
</dbReference>
<gene>
    <name evidence="2" type="ORF">HO133_007144</name>
</gene>
<dbReference type="PANTHER" id="PTHR13211:SF0">
    <property type="entry name" value="TELOMERASE CAJAL BODY PROTEIN 1"/>
    <property type="match status" value="1"/>
</dbReference>
<feature type="compositionally biased region" description="Polar residues" evidence="1">
    <location>
        <begin position="427"/>
        <end position="442"/>
    </location>
</feature>
<evidence type="ECO:0000256" key="1">
    <source>
        <dbReference type="SAM" id="MobiDB-lite"/>
    </source>
</evidence>
<evidence type="ECO:0000313" key="2">
    <source>
        <dbReference type="EMBL" id="KAF6229030.1"/>
    </source>
</evidence>